<evidence type="ECO:0000256" key="5">
    <source>
        <dbReference type="ARBA" id="ARBA00022695"/>
    </source>
</evidence>
<dbReference type="CDD" id="cd00140">
    <property type="entry name" value="beta_clamp"/>
    <property type="match status" value="1"/>
</dbReference>
<keyword evidence="7 9" id="KW-0239">DNA-directed DNA polymerase</keyword>
<comment type="subcellular location">
    <subcellularLocation>
        <location evidence="1 9">Cytoplasm</location>
    </subcellularLocation>
</comment>
<dbReference type="InterPro" id="IPR022637">
    <property type="entry name" value="DNA_polIII_beta_cen"/>
</dbReference>
<dbReference type="Gene3D" id="3.70.10.10">
    <property type="match status" value="1"/>
</dbReference>
<dbReference type="Gene3D" id="3.10.150.10">
    <property type="entry name" value="DNA Polymerase III, subunit A, domain 2"/>
    <property type="match status" value="1"/>
</dbReference>
<evidence type="ECO:0000256" key="2">
    <source>
        <dbReference type="ARBA" id="ARBA00010752"/>
    </source>
</evidence>
<evidence type="ECO:0000259" key="12">
    <source>
        <dbReference type="Pfam" id="PF02768"/>
    </source>
</evidence>
<keyword evidence="5 9" id="KW-0548">Nucleotidyltransferase</keyword>
<dbReference type="PANTHER" id="PTHR30478">
    <property type="entry name" value="DNA POLYMERASE III SUBUNIT BETA"/>
    <property type="match status" value="1"/>
</dbReference>
<evidence type="ECO:0000259" key="11">
    <source>
        <dbReference type="Pfam" id="PF02767"/>
    </source>
</evidence>
<dbReference type="Pfam" id="PF00712">
    <property type="entry name" value="DNA_pol3_beta"/>
    <property type="match status" value="1"/>
</dbReference>
<gene>
    <name evidence="13" type="ORF">SAMN06275492_11149</name>
</gene>
<evidence type="ECO:0000256" key="6">
    <source>
        <dbReference type="ARBA" id="ARBA00022705"/>
    </source>
</evidence>
<dbReference type="Pfam" id="PF02768">
    <property type="entry name" value="DNA_pol3_beta_3"/>
    <property type="match status" value="1"/>
</dbReference>
<evidence type="ECO:0000313" key="14">
    <source>
        <dbReference type="Proteomes" id="UP000193355"/>
    </source>
</evidence>
<dbReference type="InterPro" id="IPR001001">
    <property type="entry name" value="DNA_polIII_beta"/>
</dbReference>
<reference evidence="14" key="1">
    <citation type="submission" date="2017-04" db="EMBL/GenBank/DDBJ databases">
        <authorList>
            <person name="Varghese N."/>
            <person name="Submissions S."/>
        </authorList>
    </citation>
    <scope>NUCLEOTIDE SEQUENCE [LARGE SCALE GENOMIC DNA]</scope>
    <source>
        <strain evidence="14">USBA 82</strain>
    </source>
</reference>
<sequence length="387" mass="43069">MKLSIDKNIFMKAWQMAERVSASKSPMNVISGILLDSEGDKTTLLATDLKTSIKTYVDGITVKEPGKTVFPVKVVGELFKKASTSIFDIEVDENGKGLLISGRNRYRFSTYPWEEFPKLPSSSGASSFCEISKDELHRILDEGGIAGNMGEEFPKYLGAELLQIKNGEFHCVSTDGRRLSLSKAYVDKDSKDQDMLLPLSSIREFLRILSSVEVESNIKISLDGALGYFSSDNIEFSVRRVESTFPNYERILSPNTTTTLEIDRSQFISALERVDVVVRDSTRMVVLILSPGGDLHLWGKAPDVGEAREVVDGIIKGEPLKVAFNVGYMIDGLKAFHGDSVSLSFNGQEGQMMMLRPKESDFLYMLMPMKLKSSDLDGLDEFEESPF</sequence>
<dbReference type="GO" id="GO:0008408">
    <property type="term" value="F:3'-5' exonuclease activity"/>
    <property type="evidence" value="ECO:0007669"/>
    <property type="project" value="InterPro"/>
</dbReference>
<evidence type="ECO:0000256" key="4">
    <source>
        <dbReference type="ARBA" id="ARBA00022679"/>
    </source>
</evidence>
<dbReference type="Proteomes" id="UP000193355">
    <property type="component" value="Unassembled WGS sequence"/>
</dbReference>
<dbReference type="EMBL" id="FXBB01000011">
    <property type="protein sequence ID" value="SMG26514.1"/>
    <property type="molecule type" value="Genomic_DNA"/>
</dbReference>
<dbReference type="PIRSF" id="PIRSF000804">
    <property type="entry name" value="DNA_pol_III_b"/>
    <property type="match status" value="1"/>
</dbReference>
<evidence type="ECO:0000259" key="10">
    <source>
        <dbReference type="Pfam" id="PF00712"/>
    </source>
</evidence>
<evidence type="ECO:0000256" key="9">
    <source>
        <dbReference type="PIRNR" id="PIRNR000804"/>
    </source>
</evidence>
<dbReference type="NCBIfam" id="TIGR00663">
    <property type="entry name" value="dnan"/>
    <property type="match status" value="1"/>
</dbReference>
<dbReference type="RefSeq" id="WP_085544394.1">
    <property type="nucleotide sequence ID" value="NZ_FXBB01000011.1"/>
</dbReference>
<comment type="function">
    <text evidence="9">Confers DNA tethering and processivity to DNA polymerases and other proteins. Acts as a clamp, forming a ring around DNA (a reaction catalyzed by the clamp-loading complex) which diffuses in an ATP-independent manner freely and bidirectionally along dsDNA. Initially characterized for its ability to contact the catalytic subunit of DNA polymerase III (Pol III), a complex, multichain enzyme responsible for most of the replicative synthesis in bacteria; Pol III exhibits 3'-5' exonuclease proofreading activity. The beta chain is required for initiation of replication as well as for processivity of DNA replication.</text>
</comment>
<comment type="similarity">
    <text evidence="2 9">Belongs to the beta sliding clamp family.</text>
</comment>
<accession>A0A1X7JFJ3</accession>
<dbReference type="InterPro" id="IPR022634">
    <property type="entry name" value="DNA_polIII_beta_N"/>
</dbReference>
<comment type="subunit">
    <text evidence="9">Forms a ring-shaped head-to-tail homodimer around DNA.</text>
</comment>
<dbReference type="GO" id="GO:0003677">
    <property type="term" value="F:DNA binding"/>
    <property type="evidence" value="ECO:0007669"/>
    <property type="project" value="UniProtKB-UniRule"/>
</dbReference>
<dbReference type="InterPro" id="IPR046938">
    <property type="entry name" value="DNA_clamp_sf"/>
</dbReference>
<dbReference type="GO" id="GO:0006271">
    <property type="term" value="P:DNA strand elongation involved in DNA replication"/>
    <property type="evidence" value="ECO:0007669"/>
    <property type="project" value="TreeGrafter"/>
</dbReference>
<dbReference type="SMART" id="SM00480">
    <property type="entry name" value="POL3Bc"/>
    <property type="match status" value="1"/>
</dbReference>
<dbReference type="STRING" id="561720.SAMN06275492_11149"/>
<feature type="domain" description="DNA polymerase III beta sliding clamp N-terminal" evidence="10">
    <location>
        <begin position="1"/>
        <end position="120"/>
    </location>
</feature>
<dbReference type="Pfam" id="PF02767">
    <property type="entry name" value="DNA_pol3_beta_2"/>
    <property type="match status" value="1"/>
</dbReference>
<name>A0A1X7JFJ3_9BACT</name>
<keyword evidence="6 9" id="KW-0235">DNA replication</keyword>
<keyword evidence="4 9" id="KW-0808">Transferase</keyword>
<dbReference type="AlphaFoldDB" id="A0A1X7JFJ3"/>
<keyword evidence="3 9" id="KW-0963">Cytoplasm</keyword>
<evidence type="ECO:0000256" key="8">
    <source>
        <dbReference type="ARBA" id="ARBA00023125"/>
    </source>
</evidence>
<dbReference type="GO" id="GO:0005737">
    <property type="term" value="C:cytoplasm"/>
    <property type="evidence" value="ECO:0007669"/>
    <property type="project" value="UniProtKB-SubCell"/>
</dbReference>
<evidence type="ECO:0000256" key="3">
    <source>
        <dbReference type="ARBA" id="ARBA00022490"/>
    </source>
</evidence>
<dbReference type="OrthoDB" id="8421503at2"/>
<proteinExistence type="inferred from homology"/>
<evidence type="ECO:0000256" key="1">
    <source>
        <dbReference type="ARBA" id="ARBA00004496"/>
    </source>
</evidence>
<evidence type="ECO:0000256" key="7">
    <source>
        <dbReference type="ARBA" id="ARBA00022932"/>
    </source>
</evidence>
<dbReference type="PANTHER" id="PTHR30478:SF0">
    <property type="entry name" value="BETA SLIDING CLAMP"/>
    <property type="match status" value="1"/>
</dbReference>
<dbReference type="GO" id="GO:0009360">
    <property type="term" value="C:DNA polymerase III complex"/>
    <property type="evidence" value="ECO:0007669"/>
    <property type="project" value="InterPro"/>
</dbReference>
<keyword evidence="8" id="KW-0238">DNA-binding</keyword>
<dbReference type="SUPFAM" id="SSF55979">
    <property type="entry name" value="DNA clamp"/>
    <property type="match status" value="3"/>
</dbReference>
<dbReference type="InterPro" id="IPR022635">
    <property type="entry name" value="DNA_polIII_beta_C"/>
</dbReference>
<organism evidence="13 14">
    <name type="scientific">Dethiosulfovibrio salsuginis</name>
    <dbReference type="NCBI Taxonomy" id="561720"/>
    <lineage>
        <taxon>Bacteria</taxon>
        <taxon>Thermotogati</taxon>
        <taxon>Synergistota</taxon>
        <taxon>Synergistia</taxon>
        <taxon>Synergistales</taxon>
        <taxon>Dethiosulfovibrionaceae</taxon>
        <taxon>Dethiosulfovibrio</taxon>
    </lineage>
</organism>
<evidence type="ECO:0000313" key="13">
    <source>
        <dbReference type="EMBL" id="SMG26514.1"/>
    </source>
</evidence>
<keyword evidence="14" id="KW-1185">Reference proteome</keyword>
<dbReference type="GO" id="GO:0003887">
    <property type="term" value="F:DNA-directed DNA polymerase activity"/>
    <property type="evidence" value="ECO:0007669"/>
    <property type="project" value="UniProtKB-UniRule"/>
</dbReference>
<protein>
    <recommendedName>
        <fullName evidence="9">Beta sliding clamp</fullName>
    </recommendedName>
</protein>
<feature type="domain" description="DNA polymerase III beta sliding clamp C-terminal" evidence="12">
    <location>
        <begin position="250"/>
        <end position="369"/>
    </location>
</feature>
<feature type="domain" description="DNA polymerase III beta sliding clamp central" evidence="11">
    <location>
        <begin position="131"/>
        <end position="247"/>
    </location>
</feature>